<protein>
    <submittedName>
        <fullName evidence="2">Uncharacterized protein</fullName>
    </submittedName>
</protein>
<evidence type="ECO:0000256" key="1">
    <source>
        <dbReference type="SAM" id="MobiDB-lite"/>
    </source>
</evidence>
<evidence type="ECO:0000313" key="2">
    <source>
        <dbReference type="EMBL" id="KAF3857233.1"/>
    </source>
</evidence>
<feature type="compositionally biased region" description="Basic residues" evidence="1">
    <location>
        <begin position="96"/>
        <end position="105"/>
    </location>
</feature>
<feature type="region of interest" description="Disordered" evidence="1">
    <location>
        <begin position="54"/>
        <end position="122"/>
    </location>
</feature>
<name>A0A7J5Z6T4_DISMA</name>
<dbReference type="EMBL" id="JAAKFY010000005">
    <property type="protein sequence ID" value="KAF3857233.1"/>
    <property type="molecule type" value="Genomic_DNA"/>
</dbReference>
<reference evidence="2 3" key="1">
    <citation type="submission" date="2020-03" db="EMBL/GenBank/DDBJ databases">
        <title>Dissostichus mawsoni Genome sequencing and assembly.</title>
        <authorList>
            <person name="Park H."/>
        </authorList>
    </citation>
    <scope>NUCLEOTIDE SEQUENCE [LARGE SCALE GENOMIC DNA]</scope>
    <source>
        <strain evidence="2">DM0001</strain>
        <tissue evidence="2">Muscle</tissue>
    </source>
</reference>
<sequence length="366" mass="39474">MVGVPITVPHLGQEANLVTAMRTGSGQTRGQSMQSVSPLILVLMILSVSLPPPVRSTSNVTGSSGSVEALFDKPTRSRSQQPLSPSVPQQGETKVQRRPTRKRLSKSYSQGSVSSHTCWSTGSRMDSRRASVAFPLQKHMKGSQKLDTSPWRCNGPFSYCFFKPKSEGEEDEIEWESTRRSRGGSDIDNGGAAAAMSPCGAAVDVAGEQLYGEVLNNMSFSDRLARINALKDRMYGFPSGFIDVRRDASELIALVRSSVGRCDRGAQMPLQDVSQYKQLLSVLCCLCEACMCLVRGLGASASHQQREVVAKVDEVVMNYICLLKAAEAATVGAPGEHSVKALVRHSSTMSAIANALTRSLKTLLSK</sequence>
<dbReference type="PANTHER" id="PTHR46221">
    <property type="entry name" value="FERM AND PDZ DOMAIN-CONTAINING PROTEIN FAMILY MEMBER"/>
    <property type="match status" value="1"/>
</dbReference>
<organism evidence="2 3">
    <name type="scientific">Dissostichus mawsoni</name>
    <name type="common">Antarctic cod</name>
    <dbReference type="NCBI Taxonomy" id="36200"/>
    <lineage>
        <taxon>Eukaryota</taxon>
        <taxon>Metazoa</taxon>
        <taxon>Chordata</taxon>
        <taxon>Craniata</taxon>
        <taxon>Vertebrata</taxon>
        <taxon>Euteleostomi</taxon>
        <taxon>Actinopterygii</taxon>
        <taxon>Neopterygii</taxon>
        <taxon>Teleostei</taxon>
        <taxon>Neoteleostei</taxon>
        <taxon>Acanthomorphata</taxon>
        <taxon>Eupercaria</taxon>
        <taxon>Perciformes</taxon>
        <taxon>Notothenioidei</taxon>
        <taxon>Nototheniidae</taxon>
        <taxon>Dissostichus</taxon>
    </lineage>
</organism>
<comment type="caution">
    <text evidence="2">The sequence shown here is derived from an EMBL/GenBank/DDBJ whole genome shotgun (WGS) entry which is preliminary data.</text>
</comment>
<dbReference type="OrthoDB" id="5859304at2759"/>
<dbReference type="Proteomes" id="UP000518266">
    <property type="component" value="Unassembled WGS sequence"/>
</dbReference>
<dbReference type="AlphaFoldDB" id="A0A7J5Z6T4"/>
<feature type="compositionally biased region" description="Low complexity" evidence="1">
    <location>
        <begin position="56"/>
        <end position="67"/>
    </location>
</feature>
<accession>A0A7J5Z6T4</accession>
<keyword evidence="3" id="KW-1185">Reference proteome</keyword>
<evidence type="ECO:0000313" key="3">
    <source>
        <dbReference type="Proteomes" id="UP000518266"/>
    </source>
</evidence>
<dbReference type="PANTHER" id="PTHR46221:SF3">
    <property type="entry name" value="FERM AND PDZ DOMAIN-CONTAINING PROTEIN 4"/>
    <property type="match status" value="1"/>
</dbReference>
<proteinExistence type="predicted"/>
<feature type="compositionally biased region" description="Low complexity" evidence="1">
    <location>
        <begin position="77"/>
        <end position="90"/>
    </location>
</feature>
<gene>
    <name evidence="2" type="ORF">F7725_009092</name>
</gene>
<feature type="compositionally biased region" description="Polar residues" evidence="1">
    <location>
        <begin position="106"/>
        <end position="122"/>
    </location>
</feature>